<dbReference type="Gene3D" id="3.40.50.850">
    <property type="entry name" value="Isochorismatase-like"/>
    <property type="match status" value="1"/>
</dbReference>
<dbReference type="SUPFAM" id="SSF52499">
    <property type="entry name" value="Isochorismatase-like hydrolases"/>
    <property type="match status" value="1"/>
</dbReference>
<sequence>MSDTALIVIDAQESFRHQPFWTDTDLPAFVAKLQALIDGARARGMPILQILHVRENSPFALDSGHVATLAPLALTPDVIFHKHKHSALIGTGLAEWLTHHGINRLIIAGIRTEQCCETTARHASDRGWTVDFVTEATLTFPMTDPGGTVHSAQAIKAHTEMVLAGRFARIATVEQALAA</sequence>
<evidence type="ECO:0000313" key="3">
    <source>
        <dbReference type="EMBL" id="PPQ35692.1"/>
    </source>
</evidence>
<name>A0A2S6NKU8_RHOGL</name>
<evidence type="ECO:0000313" key="4">
    <source>
        <dbReference type="Proteomes" id="UP000239724"/>
    </source>
</evidence>
<dbReference type="InterPro" id="IPR050272">
    <property type="entry name" value="Isochorismatase-like_hydrls"/>
</dbReference>
<dbReference type="InterPro" id="IPR000868">
    <property type="entry name" value="Isochorismatase-like_dom"/>
</dbReference>
<keyword evidence="1 3" id="KW-0378">Hydrolase</keyword>
<proteinExistence type="predicted"/>
<protein>
    <submittedName>
        <fullName evidence="3">Hydrolase</fullName>
    </submittedName>
</protein>
<feature type="domain" description="Isochorismatase-like" evidence="2">
    <location>
        <begin position="4"/>
        <end position="141"/>
    </location>
</feature>
<dbReference type="PANTHER" id="PTHR43540:SF6">
    <property type="entry name" value="ISOCHORISMATASE-LIKE DOMAIN-CONTAINING PROTEIN"/>
    <property type="match status" value="1"/>
</dbReference>
<dbReference type="Pfam" id="PF00857">
    <property type="entry name" value="Isochorismatase"/>
    <property type="match status" value="1"/>
</dbReference>
<dbReference type="PANTHER" id="PTHR43540">
    <property type="entry name" value="PEROXYUREIDOACRYLATE/UREIDOACRYLATE AMIDOHYDROLASE-RELATED"/>
    <property type="match status" value="1"/>
</dbReference>
<dbReference type="OrthoDB" id="8477867at2"/>
<dbReference type="RefSeq" id="WP_104518108.1">
    <property type="nucleotide sequence ID" value="NZ_NHRY01000069.1"/>
</dbReference>
<evidence type="ECO:0000256" key="1">
    <source>
        <dbReference type="ARBA" id="ARBA00022801"/>
    </source>
</evidence>
<comment type="caution">
    <text evidence="3">The sequence shown here is derived from an EMBL/GenBank/DDBJ whole genome shotgun (WGS) entry which is preliminary data.</text>
</comment>
<evidence type="ECO:0000259" key="2">
    <source>
        <dbReference type="Pfam" id="PF00857"/>
    </source>
</evidence>
<dbReference type="AlphaFoldDB" id="A0A2S6NKU8"/>
<dbReference type="EMBL" id="NHRY01000069">
    <property type="protein sequence ID" value="PPQ35692.1"/>
    <property type="molecule type" value="Genomic_DNA"/>
</dbReference>
<reference evidence="3 4" key="1">
    <citation type="journal article" date="2018" name="Arch. Microbiol.">
        <title>New insights into the metabolic potential of the phototrophic purple bacterium Rhodopila globiformis DSM 161(T) from its draft genome sequence and evidence for a vanadium-dependent nitrogenase.</title>
        <authorList>
            <person name="Imhoff J.F."/>
            <person name="Rahn T."/>
            <person name="Kunzel S."/>
            <person name="Neulinger S.C."/>
        </authorList>
    </citation>
    <scope>NUCLEOTIDE SEQUENCE [LARGE SCALE GENOMIC DNA]</scope>
    <source>
        <strain evidence="3 4">DSM 161</strain>
    </source>
</reference>
<gene>
    <name evidence="3" type="ORF">CCS01_06845</name>
</gene>
<keyword evidence="4" id="KW-1185">Reference proteome</keyword>
<dbReference type="Proteomes" id="UP000239724">
    <property type="component" value="Unassembled WGS sequence"/>
</dbReference>
<dbReference type="InterPro" id="IPR036380">
    <property type="entry name" value="Isochorismatase-like_sf"/>
</dbReference>
<organism evidence="3 4">
    <name type="scientific">Rhodopila globiformis</name>
    <name type="common">Rhodopseudomonas globiformis</name>
    <dbReference type="NCBI Taxonomy" id="1071"/>
    <lineage>
        <taxon>Bacteria</taxon>
        <taxon>Pseudomonadati</taxon>
        <taxon>Pseudomonadota</taxon>
        <taxon>Alphaproteobacteria</taxon>
        <taxon>Acetobacterales</taxon>
        <taxon>Acetobacteraceae</taxon>
        <taxon>Rhodopila</taxon>
    </lineage>
</organism>
<accession>A0A2S6NKU8</accession>
<dbReference type="GO" id="GO:0016787">
    <property type="term" value="F:hydrolase activity"/>
    <property type="evidence" value="ECO:0007669"/>
    <property type="project" value="UniProtKB-KW"/>
</dbReference>